<organism evidence="1 2">
    <name type="scientific">Ovis aries</name>
    <name type="common">Sheep</name>
    <dbReference type="NCBI Taxonomy" id="9940"/>
    <lineage>
        <taxon>Eukaryota</taxon>
        <taxon>Metazoa</taxon>
        <taxon>Chordata</taxon>
        <taxon>Craniata</taxon>
        <taxon>Vertebrata</taxon>
        <taxon>Euteleostomi</taxon>
        <taxon>Mammalia</taxon>
        <taxon>Eutheria</taxon>
        <taxon>Laurasiatheria</taxon>
        <taxon>Artiodactyla</taxon>
        <taxon>Ruminantia</taxon>
        <taxon>Pecora</taxon>
        <taxon>Bovidae</taxon>
        <taxon>Caprinae</taxon>
        <taxon>Ovis</taxon>
    </lineage>
</organism>
<gene>
    <name evidence="1" type="ORF">JEQ12_000305</name>
</gene>
<sequence>MQLRALPGGDIWTVTESQKMLLTRIVSVFCEVASLSRASLEAPPRGQSLEVCMLAPERSHPVLLPHLQAAGGDQAKKDDFLRLGKSAAGSGLEVATDRVRRTRGFQG</sequence>
<reference evidence="1 2" key="1">
    <citation type="submission" date="2020-12" db="EMBL/GenBank/DDBJ databases">
        <title>De novo assembly of Tibetan sheep genome.</title>
        <authorList>
            <person name="Li X."/>
        </authorList>
    </citation>
    <scope>NUCLEOTIDE SEQUENCE [LARGE SCALE GENOMIC DNA]</scope>
    <source>
        <tissue evidence="1">Heart</tissue>
    </source>
</reference>
<dbReference type="EMBL" id="JAEMGP010000001">
    <property type="protein sequence ID" value="KAG5214729.1"/>
    <property type="molecule type" value="Genomic_DNA"/>
</dbReference>
<proteinExistence type="predicted"/>
<evidence type="ECO:0000313" key="2">
    <source>
        <dbReference type="Proteomes" id="UP000664991"/>
    </source>
</evidence>
<dbReference type="Proteomes" id="UP000664991">
    <property type="component" value="Unassembled WGS sequence"/>
</dbReference>
<comment type="caution">
    <text evidence="1">The sequence shown here is derived from an EMBL/GenBank/DDBJ whole genome shotgun (WGS) entry which is preliminary data.</text>
</comment>
<protein>
    <submittedName>
        <fullName evidence="1">Uncharacterized protein</fullName>
    </submittedName>
</protein>
<evidence type="ECO:0000313" key="1">
    <source>
        <dbReference type="EMBL" id="KAG5214729.1"/>
    </source>
</evidence>
<accession>A0A836D7J9</accession>
<dbReference type="AlphaFoldDB" id="A0A836D7J9"/>
<name>A0A836D7J9_SHEEP</name>